<feature type="signal peptide" evidence="2">
    <location>
        <begin position="1"/>
        <end position="30"/>
    </location>
</feature>
<protein>
    <recommendedName>
        <fullName evidence="3">Xaa-Pro dipeptidyl-peptidase C-terminal domain-containing protein</fullName>
    </recommendedName>
</protein>
<dbReference type="Gene3D" id="2.60.120.260">
    <property type="entry name" value="Galactose-binding domain-like"/>
    <property type="match status" value="1"/>
</dbReference>
<keyword evidence="1" id="KW-0378">Hydrolase</keyword>
<feature type="domain" description="Xaa-Pro dipeptidyl-peptidase C-terminal" evidence="3">
    <location>
        <begin position="324"/>
        <end position="547"/>
    </location>
</feature>
<evidence type="ECO:0000256" key="1">
    <source>
        <dbReference type="ARBA" id="ARBA00022801"/>
    </source>
</evidence>
<accession>A0ABN1HCN3</accession>
<proteinExistence type="predicted"/>
<dbReference type="SUPFAM" id="SSF49785">
    <property type="entry name" value="Galactose-binding domain-like"/>
    <property type="match status" value="1"/>
</dbReference>
<dbReference type="EMBL" id="BAAAHE010000061">
    <property type="protein sequence ID" value="GAA0638431.1"/>
    <property type="molecule type" value="Genomic_DNA"/>
</dbReference>
<keyword evidence="5" id="KW-1185">Reference proteome</keyword>
<dbReference type="RefSeq" id="WP_344609699.1">
    <property type="nucleotide sequence ID" value="NZ_BAAAHE010000061.1"/>
</dbReference>
<dbReference type="SUPFAM" id="SSF53474">
    <property type="entry name" value="alpha/beta-Hydrolases"/>
    <property type="match status" value="1"/>
</dbReference>
<comment type="caution">
    <text evidence="4">The sequence shown here is derived from an EMBL/GenBank/DDBJ whole genome shotgun (WGS) entry which is preliminary data.</text>
</comment>
<keyword evidence="2" id="KW-0732">Signal</keyword>
<feature type="chain" id="PRO_5047199937" description="Xaa-Pro dipeptidyl-peptidase C-terminal domain-containing protein" evidence="2">
    <location>
        <begin position="31"/>
        <end position="551"/>
    </location>
</feature>
<dbReference type="InterPro" id="IPR008979">
    <property type="entry name" value="Galactose-bd-like_sf"/>
</dbReference>
<reference evidence="4 5" key="1">
    <citation type="journal article" date="2019" name="Int. J. Syst. Evol. Microbiol.">
        <title>The Global Catalogue of Microorganisms (GCM) 10K type strain sequencing project: providing services to taxonomists for standard genome sequencing and annotation.</title>
        <authorList>
            <consortium name="The Broad Institute Genomics Platform"/>
            <consortium name="The Broad Institute Genome Sequencing Center for Infectious Disease"/>
            <person name="Wu L."/>
            <person name="Ma J."/>
        </authorList>
    </citation>
    <scope>NUCLEOTIDE SEQUENCE [LARGE SCALE GENOMIC DNA]</scope>
    <source>
        <strain evidence="4 5">JCM 10671</strain>
    </source>
</reference>
<dbReference type="InterPro" id="IPR013736">
    <property type="entry name" value="Xaa-Pro_dipept_C"/>
</dbReference>
<name>A0ABN1HCN3_9ACTN</name>
<evidence type="ECO:0000313" key="5">
    <source>
        <dbReference type="Proteomes" id="UP001500957"/>
    </source>
</evidence>
<evidence type="ECO:0000256" key="2">
    <source>
        <dbReference type="SAM" id="SignalP"/>
    </source>
</evidence>
<gene>
    <name evidence="4" type="ORF">GCM10009547_48360</name>
</gene>
<dbReference type="Gene3D" id="3.40.50.1820">
    <property type="entry name" value="alpha/beta hydrolase"/>
    <property type="match status" value="2"/>
</dbReference>
<evidence type="ECO:0000313" key="4">
    <source>
        <dbReference type="EMBL" id="GAA0638431.1"/>
    </source>
</evidence>
<dbReference type="NCBIfam" id="TIGR00976">
    <property type="entry name" value="CocE_NonD"/>
    <property type="match status" value="1"/>
</dbReference>
<dbReference type="Pfam" id="PF02129">
    <property type="entry name" value="Peptidase_S15"/>
    <property type="match status" value="1"/>
</dbReference>
<dbReference type="InterPro" id="IPR000383">
    <property type="entry name" value="Xaa-Pro-like_dom"/>
</dbReference>
<dbReference type="SMART" id="SM00939">
    <property type="entry name" value="PepX_C"/>
    <property type="match status" value="1"/>
</dbReference>
<dbReference type="InterPro" id="IPR005674">
    <property type="entry name" value="CocE/Ser_esterase"/>
</dbReference>
<dbReference type="Pfam" id="PF08530">
    <property type="entry name" value="PepX_C"/>
    <property type="match status" value="1"/>
</dbReference>
<dbReference type="Proteomes" id="UP001500957">
    <property type="component" value="Unassembled WGS sequence"/>
</dbReference>
<organism evidence="4 5">
    <name type="scientific">Sporichthya brevicatena</name>
    <dbReference type="NCBI Taxonomy" id="171442"/>
    <lineage>
        <taxon>Bacteria</taxon>
        <taxon>Bacillati</taxon>
        <taxon>Actinomycetota</taxon>
        <taxon>Actinomycetes</taxon>
        <taxon>Sporichthyales</taxon>
        <taxon>Sporichthyaceae</taxon>
        <taxon>Sporichthya</taxon>
    </lineage>
</organism>
<dbReference type="InterPro" id="IPR029058">
    <property type="entry name" value="AB_hydrolase_fold"/>
</dbReference>
<sequence length="551" mass="59807">MPRMGRMLGAACALALVAGSALVSSPAADAAANAPAVSGPVPVWLGYDRLPDYQTISTEIRVPMRDFTQMRCTLTRPAVGGLPLSDQRPVLVVNFFAYRVLQPVLQMAEYYAERGYVALSCSPRGSGGTPGTWRPFEAQEQQDNYDLIEWAGTQPWSSGKVGQTGISYGGISTMKAVAANPPHLKAAIPIVAYQDPYREFAYPGGIRSTKMRWWPYFTWGTSTGDQTPDVSLATLPQYAEFEDRVNAHPHYDSYWKSLTIDIEAANRTKIPMLHVGGWNDLFPEGTVRNYLGTQDQSWLLMGPGAHLEFVPGVPQFDEMRGGMLAFFDNLLMERKDARLPDSKVTSWEQPRGAGHWVQLNEFPAKRPAVLALAGPQGAGVATQFTYAANPFDNGCLCTDHGLYNSHDYPQNNQALWDTQRVQFNGAPSDGSVVIGGAPVAHVKAAFSTRDGVLVVRLEDVAPDGTSTVITTGWLRASHRLGHGSAIAVSPGQPGMYKVELLPTHWRLAAGHSFRITISSGDVQNIEPIAEPGSTVTIFAGKGGSTFELPLL</sequence>
<evidence type="ECO:0000259" key="3">
    <source>
        <dbReference type="SMART" id="SM00939"/>
    </source>
</evidence>